<keyword evidence="8" id="KW-1185">Reference proteome</keyword>
<dbReference type="eggNOG" id="COG0306">
    <property type="taxonomic scope" value="Bacteria"/>
</dbReference>
<dbReference type="STRING" id="177437.HRM2_22920"/>
<dbReference type="GO" id="GO:0005315">
    <property type="term" value="F:phosphate transmembrane transporter activity"/>
    <property type="evidence" value="ECO:0007669"/>
    <property type="project" value="InterPro"/>
</dbReference>
<dbReference type="GO" id="GO:0035435">
    <property type="term" value="P:phosphate ion transmembrane transport"/>
    <property type="evidence" value="ECO:0007669"/>
    <property type="project" value="TreeGrafter"/>
</dbReference>
<evidence type="ECO:0000256" key="3">
    <source>
        <dbReference type="ARBA" id="ARBA00022692"/>
    </source>
</evidence>
<dbReference type="HOGENOM" id="CLU_021892_0_0_7"/>
<gene>
    <name evidence="7" type="primary">pit</name>
    <name evidence="7" type="ordered locus">HRM2_22920</name>
</gene>
<feature type="transmembrane region" description="Helical" evidence="6">
    <location>
        <begin position="115"/>
        <end position="133"/>
    </location>
</feature>
<feature type="transmembrane region" description="Helical" evidence="6">
    <location>
        <begin position="231"/>
        <end position="251"/>
    </location>
</feature>
<dbReference type="KEGG" id="dat:HRM2_22920"/>
<feature type="transmembrane region" description="Helical" evidence="6">
    <location>
        <begin position="191"/>
        <end position="211"/>
    </location>
</feature>
<feature type="transmembrane region" description="Helical" evidence="6">
    <location>
        <begin position="6"/>
        <end position="30"/>
    </location>
</feature>
<reference evidence="7 8" key="1">
    <citation type="journal article" date="2009" name="Environ. Microbiol.">
        <title>Genome sequence of Desulfobacterium autotrophicum HRM2, a marine sulfate reducer oxidizing organic carbon completely to carbon dioxide.</title>
        <authorList>
            <person name="Strittmatter A.W."/>
            <person name="Liesegang H."/>
            <person name="Rabus R."/>
            <person name="Decker I."/>
            <person name="Amann J."/>
            <person name="Andres S."/>
            <person name="Henne A."/>
            <person name="Fricke W.F."/>
            <person name="Martinez-Arias R."/>
            <person name="Bartels D."/>
            <person name="Goesmann A."/>
            <person name="Krause L."/>
            <person name="Puehler A."/>
            <person name="Klenk H.P."/>
            <person name="Richter M."/>
            <person name="Schuler M."/>
            <person name="Gloeckner F.O."/>
            <person name="Meyerdierks A."/>
            <person name="Gottschalk G."/>
            <person name="Amann R."/>
        </authorList>
    </citation>
    <scope>NUCLEOTIDE SEQUENCE [LARGE SCALE GENOMIC DNA]</scope>
    <source>
        <strain evidence="8">ATCC 43914 / DSM 3382 / HRM2</strain>
    </source>
</reference>
<keyword evidence="4 6" id="KW-1133">Transmembrane helix</keyword>
<feature type="transmembrane region" description="Helical" evidence="6">
    <location>
        <begin position="258"/>
        <end position="280"/>
    </location>
</feature>
<evidence type="ECO:0000313" key="7">
    <source>
        <dbReference type="EMBL" id="ACN15387.1"/>
    </source>
</evidence>
<evidence type="ECO:0000256" key="2">
    <source>
        <dbReference type="ARBA" id="ARBA00022448"/>
    </source>
</evidence>
<sequence length="750" mass="83803">MGLEFYYLIVALLILFAMLDLVVGVTNDAVNFLNSSIGSKAAPFFVIMIIASLGILAGVTFSGGMMEVARKGIFHPQFFTMPELLTIFLAVMITDILLLDLFNTHGLPTSTTVSIVFELLGAAVALSTIKIISSTDTTMVLWDYINTAKAMAIVGGILLSIVIAFFSGAVMQFLSRLLFTFDYQERLKKYGALWGGMAMTAITFFILVKGAKGATFMDAQAVAWIKGHSAVIMAAIFTVSAVAFQVLIVFFKVNILKPIVLVGTFALAMAFAANDLVNFIGVPLAGLNAFQTALAAGNPLTVTMGALAHKVHSQTHIMLAAGTIMVSTLWLSKKARTVTETEIGLGKQDEGTEKFESVWLSRRIVNMFDSVFGTLSNFTPAPIRQMIDRRFVPMQVNQRTSRAEQPSFDLVRASVNLMVASAVVSFATSLKLPLSTTYVTFMVAMGSSFSDRAWGRESAVYRVTGVLTVISGWFMTAFIAFIVAFIFANILYYLKIPGFFLLFASSGFLIWKNHQKHKGQEKDKQEMTIYTLHNVKDFQDSVSQTFDHLAFLLKGIRESFDVAFDALFAEDLYALRHERMRIKYFQDSANIIVANIFKVLRLLTKEDKGVSYNYYQIIRRLQKLTDGLRDTIIRSSMHVSNRHTGLLDEQILELKEIKKVFLNIFLLVEIAFRDKRIADCQGVVEQYYYLKELVDDYNENQIGRIRDDSSKTRLSILFYAISGNCVMMAKQNIKLLEIFNESFKLNQNCS</sequence>
<keyword evidence="2 6" id="KW-0813">Transport</keyword>
<evidence type="ECO:0000256" key="1">
    <source>
        <dbReference type="ARBA" id="ARBA00004141"/>
    </source>
</evidence>
<feature type="transmembrane region" description="Helical" evidence="6">
    <location>
        <begin position="466"/>
        <end position="486"/>
    </location>
</feature>
<feature type="transmembrane region" description="Helical" evidence="6">
    <location>
        <begin position="42"/>
        <end position="64"/>
    </location>
</feature>
<dbReference type="Proteomes" id="UP000000442">
    <property type="component" value="Chromosome"/>
</dbReference>
<evidence type="ECO:0000256" key="4">
    <source>
        <dbReference type="ARBA" id="ARBA00022989"/>
    </source>
</evidence>
<dbReference type="PANTHER" id="PTHR11101">
    <property type="entry name" value="PHOSPHATE TRANSPORTER"/>
    <property type="match status" value="1"/>
</dbReference>
<comment type="similarity">
    <text evidence="6">Belongs to the inorganic phosphate transporter (PiT) (TC 2.A.20) family.</text>
</comment>
<evidence type="ECO:0000256" key="6">
    <source>
        <dbReference type="RuleBase" id="RU363058"/>
    </source>
</evidence>
<proteinExistence type="inferred from homology"/>
<accession>C0QEP5</accession>
<comment type="subcellular location">
    <subcellularLocation>
        <location evidence="1 6">Membrane</location>
        <topology evidence="1 6">Multi-pass membrane protein</topology>
    </subcellularLocation>
</comment>
<dbReference type="RefSeq" id="WP_015904155.1">
    <property type="nucleotide sequence ID" value="NC_012108.1"/>
</dbReference>
<protein>
    <recommendedName>
        <fullName evidence="6">Phosphate transporter</fullName>
    </recommendedName>
</protein>
<feature type="transmembrane region" description="Helical" evidence="6">
    <location>
        <begin position="153"/>
        <end position="179"/>
    </location>
</feature>
<dbReference type="EMBL" id="CP001087">
    <property type="protein sequence ID" value="ACN15387.1"/>
    <property type="molecule type" value="Genomic_DNA"/>
</dbReference>
<organism evidence="7 8">
    <name type="scientific">Desulforapulum autotrophicum (strain ATCC 43914 / DSM 3382 / VKM B-1955 / HRM2)</name>
    <name type="common">Desulfobacterium autotrophicum</name>
    <dbReference type="NCBI Taxonomy" id="177437"/>
    <lineage>
        <taxon>Bacteria</taxon>
        <taxon>Pseudomonadati</taxon>
        <taxon>Thermodesulfobacteriota</taxon>
        <taxon>Desulfobacteria</taxon>
        <taxon>Desulfobacterales</taxon>
        <taxon>Desulfobacteraceae</taxon>
        <taxon>Desulforapulum</taxon>
    </lineage>
</organism>
<dbReference type="PANTHER" id="PTHR11101:SF16">
    <property type="entry name" value="PHOSPHATE TRANSPORTER"/>
    <property type="match status" value="1"/>
</dbReference>
<evidence type="ECO:0000256" key="5">
    <source>
        <dbReference type="ARBA" id="ARBA00023136"/>
    </source>
</evidence>
<keyword evidence="5 6" id="KW-0472">Membrane</keyword>
<name>C0QEP5_DESAH</name>
<keyword evidence="6" id="KW-0592">Phosphate transport</keyword>
<dbReference type="InterPro" id="IPR001204">
    <property type="entry name" value="Phos_transporter"/>
</dbReference>
<dbReference type="Pfam" id="PF01384">
    <property type="entry name" value="PHO4"/>
    <property type="match status" value="1"/>
</dbReference>
<dbReference type="AlphaFoldDB" id="C0QEP5"/>
<dbReference type="GO" id="GO:0016020">
    <property type="term" value="C:membrane"/>
    <property type="evidence" value="ECO:0007669"/>
    <property type="project" value="UniProtKB-SubCell"/>
</dbReference>
<keyword evidence="3 6" id="KW-0812">Transmembrane</keyword>
<feature type="transmembrane region" description="Helical" evidence="6">
    <location>
        <begin position="492"/>
        <end position="511"/>
    </location>
</feature>
<dbReference type="OrthoDB" id="9779554at2"/>
<feature type="transmembrane region" description="Helical" evidence="6">
    <location>
        <begin position="84"/>
        <end position="103"/>
    </location>
</feature>
<evidence type="ECO:0000313" key="8">
    <source>
        <dbReference type="Proteomes" id="UP000000442"/>
    </source>
</evidence>